<dbReference type="PANTHER" id="PTHR30097:SF4">
    <property type="entry name" value="SLR6042 PROTEIN"/>
    <property type="match status" value="1"/>
</dbReference>
<proteinExistence type="predicted"/>
<evidence type="ECO:0000256" key="1">
    <source>
        <dbReference type="ARBA" id="ARBA00022448"/>
    </source>
</evidence>
<protein>
    <submittedName>
        <fullName evidence="3">Uncharacterized protein</fullName>
    </submittedName>
</protein>
<reference evidence="3" key="1">
    <citation type="journal article" date="2014" name="Int. J. Syst. Evol. Microbiol.">
        <title>Complete genome sequence of Corynebacterium casei LMG S-19264T (=DSM 44701T), isolated from a smear-ripened cheese.</title>
        <authorList>
            <consortium name="US DOE Joint Genome Institute (JGI-PGF)"/>
            <person name="Walter F."/>
            <person name="Albersmeier A."/>
            <person name="Kalinowski J."/>
            <person name="Ruckert C."/>
        </authorList>
    </citation>
    <scope>NUCLEOTIDE SEQUENCE</scope>
    <source>
        <strain evidence="3">CGMCC 1.7086</strain>
    </source>
</reference>
<dbReference type="RefSeq" id="WP_188688606.1">
    <property type="nucleotide sequence ID" value="NZ_BMLS01000001.1"/>
</dbReference>
<sequence length="343" mass="38027">MPRFFLPLAFLFFLLPLAQATEQPQSVDMAALQAYQLEYANAEPVEKIQGSPVLGRVSYQPGSAYDVSLPFAVMQRNWLVNDGEGVKAGQPVADIRGREVEHFFDEYQAAKRLFEVAERNYQANQTERTKGIVSSPQWLTLEREYHAAALAWEHVRHLRSLLSQDKQGNVTILSPVDGILMFASGDERLSADAQLFRVIAPSAVQLNVMMPSDSLAGLYGFEVEGGQCDMPLFKVDGRLQGIRQQTWSRIPSDCGLKLGQTLAVKPVYPSSVYRVPVSAVFELHNQDYVAVREQARLRLVAVKVRQSQAQTLLVQASTALDGEAVLSRSVSALQGLFMGLGRE</sequence>
<dbReference type="GO" id="GO:0030313">
    <property type="term" value="C:cell envelope"/>
    <property type="evidence" value="ECO:0007669"/>
    <property type="project" value="TreeGrafter"/>
</dbReference>
<keyword evidence="1" id="KW-0813">Transport</keyword>
<evidence type="ECO:0000313" key="3">
    <source>
        <dbReference type="EMBL" id="GGO63490.1"/>
    </source>
</evidence>
<comment type="caution">
    <text evidence="3">The sequence shown here is derived from an EMBL/GenBank/DDBJ whole genome shotgun (WGS) entry which is preliminary data.</text>
</comment>
<feature type="chain" id="PRO_5036803617" evidence="2">
    <location>
        <begin position="21"/>
        <end position="343"/>
    </location>
</feature>
<dbReference type="Proteomes" id="UP000606935">
    <property type="component" value="Unassembled WGS sequence"/>
</dbReference>
<evidence type="ECO:0000256" key="2">
    <source>
        <dbReference type="SAM" id="SignalP"/>
    </source>
</evidence>
<keyword evidence="4" id="KW-1185">Reference proteome</keyword>
<dbReference type="InterPro" id="IPR051909">
    <property type="entry name" value="MFP_Cation_Efflux"/>
</dbReference>
<dbReference type="GO" id="GO:0015679">
    <property type="term" value="P:plasma membrane copper ion transport"/>
    <property type="evidence" value="ECO:0007669"/>
    <property type="project" value="TreeGrafter"/>
</dbReference>
<reference evidence="3" key="2">
    <citation type="submission" date="2020-09" db="EMBL/GenBank/DDBJ databases">
        <authorList>
            <person name="Sun Q."/>
            <person name="Zhou Y."/>
        </authorList>
    </citation>
    <scope>NUCLEOTIDE SEQUENCE</scope>
    <source>
        <strain evidence="3">CGMCC 1.7086</strain>
    </source>
</reference>
<organism evidence="3 4">
    <name type="scientific">Bowmanella pacifica</name>
    <dbReference type="NCBI Taxonomy" id="502051"/>
    <lineage>
        <taxon>Bacteria</taxon>
        <taxon>Pseudomonadati</taxon>
        <taxon>Pseudomonadota</taxon>
        <taxon>Gammaproteobacteria</taxon>
        <taxon>Alteromonadales</taxon>
        <taxon>Alteromonadaceae</taxon>
        <taxon>Bowmanella</taxon>
    </lineage>
</organism>
<feature type="signal peptide" evidence="2">
    <location>
        <begin position="1"/>
        <end position="20"/>
    </location>
</feature>
<dbReference type="AlphaFoldDB" id="A0A917YPS1"/>
<accession>A0A917YPS1</accession>
<dbReference type="PANTHER" id="PTHR30097">
    <property type="entry name" value="CATION EFFLUX SYSTEM PROTEIN CUSB"/>
    <property type="match status" value="1"/>
</dbReference>
<dbReference type="EMBL" id="BMLS01000001">
    <property type="protein sequence ID" value="GGO63490.1"/>
    <property type="molecule type" value="Genomic_DNA"/>
</dbReference>
<gene>
    <name evidence="3" type="ORF">GCM10010982_00650</name>
</gene>
<name>A0A917YPS1_9ALTE</name>
<keyword evidence="2" id="KW-0732">Signal</keyword>
<evidence type="ECO:0000313" key="4">
    <source>
        <dbReference type="Proteomes" id="UP000606935"/>
    </source>
</evidence>
<dbReference type="GO" id="GO:0060003">
    <property type="term" value="P:copper ion export"/>
    <property type="evidence" value="ECO:0007669"/>
    <property type="project" value="TreeGrafter"/>
</dbReference>